<organism evidence="1">
    <name type="scientific">uncultured Caudovirales phage</name>
    <dbReference type="NCBI Taxonomy" id="2100421"/>
    <lineage>
        <taxon>Viruses</taxon>
        <taxon>Duplodnaviria</taxon>
        <taxon>Heunggongvirae</taxon>
        <taxon>Uroviricota</taxon>
        <taxon>Caudoviricetes</taxon>
        <taxon>Peduoviridae</taxon>
        <taxon>Maltschvirus</taxon>
        <taxon>Maltschvirus maltsch</taxon>
    </lineage>
</organism>
<evidence type="ECO:0000313" key="1">
    <source>
        <dbReference type="EMBL" id="CAB4241637.1"/>
    </source>
</evidence>
<accession>A0A6J5TCG6</accession>
<sequence>MSQQLHTALTSILAMPYFKNENARSGGASYGHEDAVAIRIKDSGFTEQPKTLYPKLKKGLLKKWAESGNDADLRKVTAGMPPGTFVLQPAGSQGFPDILVKDFNDRFVAVECKSGQTGLCPMWNDSLPRPFTIYVLASGIQNATTVFMGRDVISSEEQLLMDEEERAIAKIVKEYNQRMAAIDKFNRGWLQKSRKQHFQGGGGKKTNYFTHLSRSECEKNALEYAQQ</sequence>
<name>A0A6J5TCG6_9CAUD</name>
<reference evidence="1" key="1">
    <citation type="submission" date="2020-05" db="EMBL/GenBank/DDBJ databases">
        <authorList>
            <person name="Chiriac C."/>
            <person name="Salcher M."/>
            <person name="Ghai R."/>
            <person name="Kavagutti S V."/>
        </authorList>
    </citation>
    <scope>NUCLEOTIDE SEQUENCE</scope>
</reference>
<proteinExistence type="predicted"/>
<protein>
    <submittedName>
        <fullName evidence="1">Uncharacterized protein</fullName>
    </submittedName>
</protein>
<dbReference type="EMBL" id="LR797824">
    <property type="protein sequence ID" value="CAB4241637.1"/>
    <property type="molecule type" value="Genomic_DNA"/>
</dbReference>
<gene>
    <name evidence="1" type="ORF">UFOVP71_175</name>
</gene>